<evidence type="ECO:0000313" key="8">
    <source>
        <dbReference type="Proteomes" id="UP001150062"/>
    </source>
</evidence>
<feature type="region of interest" description="Disordered" evidence="5">
    <location>
        <begin position="151"/>
        <end position="188"/>
    </location>
</feature>
<protein>
    <submittedName>
        <fullName evidence="7">Transcription initiation factor tfiid subunit 3</fullName>
    </submittedName>
</protein>
<keyword evidence="3" id="KW-0238">DNA-binding</keyword>
<feature type="region of interest" description="Disordered" evidence="5">
    <location>
        <begin position="228"/>
        <end position="253"/>
    </location>
</feature>
<sequence>MNNNQKHTISKINKKEKEKVKEQEQEKENEKEQTQPKENENVNENESGNTLYFDYLPQQNIPIHGDLLQGDQLFSTSLTTSITNNSPPLNSYPNQEQKSTFGQFQPLGTNTNDFSQNQTDDLEFNSMYFPSLDNSIVSPPTLLNANLISHNSSHRSNRKHNQKNSNYGQNKSDFQNTKGKKTKKKQRNDFLRTNFQNVPNYVYSTNTLDPNFQYPLPTIPNESILTFGGTTTRTTATPRTPRTITTTPTEDEPIPHDTDEYLEWLFSKKIEIKITSLFKDSWKIYSKYYGMLLFYFLIILVIIGIMVLFIHDNPFNWVENHEYHSPRDDEDERYDNFFNTFRTNPTKPLLSSIQQHQQNLQQEHGKRYKKHHKKHKSHGNHKHNTQEQALQNNGDAKSHNHKRLFKGKGDHKHNTAHSYFKSFHHNIFSNKRKGLSKFHLFSQITSVKNNLLKSIFTILPNGKPKTQNNENNNDGKALSIYSSLKGKRSSSHKSFNPYLHFHHHHHHIHHSSKYKKKHHPHHGDHDEESYDYMHDDKFLIRPMDILLRFIMIILIAFFLVSGFRIILNITQNQRKENNKYKYKLKISELFSTFATGKHPFLHIFLFLFFQAVLSTSHIGSFLNHYLSFSSFWVIPFYINNYQRISFLRSLKISFKIVHRNLKFTFLFMLSLAVLFYLGLMLFFIGCYFVCPYLLITFCVAYKRIFGHTKKKESNPFLHQDFELTVSKIFREIANKEEITVTKNAIETFSKVIYDFTTTLFTSDLEDFALHAKRSTIKPADVLLCCRNNHDHNKQLKSFIKQNSLNKTIQRKKKLKEKNEKKRLEQPQGIEILESKDPLLDNHKEVDASLSTRKRKKHPKSPEKKKSKKNKKKKKHKKKKTKKRKEKDHNSSKKKSKTKRSTKKKQTKSKKKSSSKKKHNKKEKENNLNLEKSINVPDKPFEQILNELDL</sequence>
<feature type="transmembrane region" description="Helical" evidence="6">
    <location>
        <begin position="588"/>
        <end position="609"/>
    </location>
</feature>
<dbReference type="Gene3D" id="1.10.20.10">
    <property type="entry name" value="Histone, subunit A"/>
    <property type="match status" value="1"/>
</dbReference>
<organism evidence="7 8">
    <name type="scientific">Anaeramoeba flamelloides</name>
    <dbReference type="NCBI Taxonomy" id="1746091"/>
    <lineage>
        <taxon>Eukaryota</taxon>
        <taxon>Metamonada</taxon>
        <taxon>Anaeramoebidae</taxon>
        <taxon>Anaeramoeba</taxon>
    </lineage>
</organism>
<feature type="compositionally biased region" description="Low complexity" evidence="5">
    <location>
        <begin position="230"/>
        <end position="248"/>
    </location>
</feature>
<gene>
    <name evidence="7" type="ORF">M0813_28003</name>
</gene>
<dbReference type="PANTHER" id="PTHR22980">
    <property type="entry name" value="CORTISTATIN"/>
    <property type="match status" value="1"/>
</dbReference>
<feature type="compositionally biased region" description="Polar residues" evidence="5">
    <location>
        <begin position="87"/>
        <end position="100"/>
    </location>
</feature>
<reference evidence="7" key="1">
    <citation type="submission" date="2022-08" db="EMBL/GenBank/DDBJ databases">
        <title>Novel sulfate-reducing endosymbionts in the free-living metamonad Anaeramoeba.</title>
        <authorList>
            <person name="Jerlstrom-Hultqvist J."/>
            <person name="Cepicka I."/>
            <person name="Gallot-Lavallee L."/>
            <person name="Salas-Leiva D."/>
            <person name="Curtis B.A."/>
            <person name="Zahonova K."/>
            <person name="Pipaliya S."/>
            <person name="Dacks J."/>
            <person name="Roger A.J."/>
        </authorList>
    </citation>
    <scope>NUCLEOTIDE SEQUENCE</scope>
    <source>
        <strain evidence="7">Schooner1</strain>
    </source>
</reference>
<keyword evidence="4" id="KW-0234">DNA repair</keyword>
<keyword evidence="6" id="KW-1133">Transmembrane helix</keyword>
<feature type="compositionally biased region" description="Polar residues" evidence="5">
    <location>
        <begin position="163"/>
        <end position="176"/>
    </location>
</feature>
<feature type="transmembrane region" description="Helical" evidence="6">
    <location>
        <begin position="621"/>
        <end position="639"/>
    </location>
</feature>
<dbReference type="InterPro" id="IPR009072">
    <property type="entry name" value="Histone-fold"/>
</dbReference>
<dbReference type="CDD" id="cd22919">
    <property type="entry name" value="HFD_CENP-S"/>
    <property type="match status" value="1"/>
</dbReference>
<proteinExistence type="inferred from homology"/>
<feature type="transmembrane region" description="Helical" evidence="6">
    <location>
        <begin position="545"/>
        <end position="567"/>
    </location>
</feature>
<feature type="region of interest" description="Disordered" evidence="5">
    <location>
        <begin position="79"/>
        <end position="100"/>
    </location>
</feature>
<feature type="region of interest" description="Disordered" evidence="5">
    <location>
        <begin position="355"/>
        <end position="384"/>
    </location>
</feature>
<name>A0ABQ8XXW7_9EUKA</name>
<evidence type="ECO:0000256" key="2">
    <source>
        <dbReference type="ARBA" id="ARBA00022763"/>
    </source>
</evidence>
<keyword evidence="8" id="KW-1185">Reference proteome</keyword>
<keyword evidence="6" id="KW-0472">Membrane</keyword>
<feature type="compositionally biased region" description="Basic residues" evidence="5">
    <location>
        <begin position="851"/>
        <end position="920"/>
    </location>
</feature>
<dbReference type="Proteomes" id="UP001150062">
    <property type="component" value="Unassembled WGS sequence"/>
</dbReference>
<dbReference type="InterPro" id="IPR029003">
    <property type="entry name" value="CENP-S/Mhf1"/>
</dbReference>
<feature type="transmembrane region" description="Helical" evidence="6">
    <location>
        <begin position="660"/>
        <end position="676"/>
    </location>
</feature>
<dbReference type="EMBL" id="JAOAOG010000245">
    <property type="protein sequence ID" value="KAJ6236249.1"/>
    <property type="molecule type" value="Genomic_DNA"/>
</dbReference>
<feature type="compositionally biased region" description="Basic and acidic residues" evidence="5">
    <location>
        <begin position="832"/>
        <end position="846"/>
    </location>
</feature>
<keyword evidence="6" id="KW-0812">Transmembrane</keyword>
<feature type="region of interest" description="Disordered" evidence="5">
    <location>
        <begin position="1"/>
        <end position="48"/>
    </location>
</feature>
<comment type="similarity">
    <text evidence="1">Belongs to the TAF9 family. CENP-S/MHF1 subfamily.</text>
</comment>
<feature type="region of interest" description="Disordered" evidence="5">
    <location>
        <begin position="809"/>
        <end position="949"/>
    </location>
</feature>
<evidence type="ECO:0000256" key="1">
    <source>
        <dbReference type="ARBA" id="ARBA00006612"/>
    </source>
</evidence>
<dbReference type="SUPFAM" id="SSF47113">
    <property type="entry name" value="Histone-fold"/>
    <property type="match status" value="1"/>
</dbReference>
<evidence type="ECO:0000256" key="3">
    <source>
        <dbReference type="ARBA" id="ARBA00023125"/>
    </source>
</evidence>
<feature type="transmembrane region" description="Helical" evidence="6">
    <location>
        <begin position="288"/>
        <end position="310"/>
    </location>
</feature>
<feature type="compositionally biased region" description="Basic residues" evidence="5">
    <location>
        <begin position="152"/>
        <end position="162"/>
    </location>
</feature>
<dbReference type="PANTHER" id="PTHR22980:SF0">
    <property type="entry name" value="CENTROMERE PROTEIN S"/>
    <property type="match status" value="1"/>
</dbReference>
<accession>A0ABQ8XXW7</accession>
<evidence type="ECO:0000256" key="4">
    <source>
        <dbReference type="ARBA" id="ARBA00023204"/>
    </source>
</evidence>
<dbReference type="Pfam" id="PF15630">
    <property type="entry name" value="CENP-S"/>
    <property type="match status" value="1"/>
</dbReference>
<evidence type="ECO:0000313" key="7">
    <source>
        <dbReference type="EMBL" id="KAJ6236249.1"/>
    </source>
</evidence>
<evidence type="ECO:0000256" key="5">
    <source>
        <dbReference type="SAM" id="MobiDB-lite"/>
    </source>
</evidence>
<evidence type="ECO:0000256" key="6">
    <source>
        <dbReference type="SAM" id="Phobius"/>
    </source>
</evidence>
<feature type="compositionally biased region" description="Basic and acidic residues" evidence="5">
    <location>
        <begin position="13"/>
        <end position="40"/>
    </location>
</feature>
<feature type="compositionally biased region" description="Basic residues" evidence="5">
    <location>
        <begin position="366"/>
        <end position="383"/>
    </location>
</feature>
<keyword evidence="2" id="KW-0227">DNA damage</keyword>
<comment type="caution">
    <text evidence="7">The sequence shown here is derived from an EMBL/GenBank/DDBJ whole genome shotgun (WGS) entry which is preliminary data.</text>
</comment>